<protein>
    <recommendedName>
        <fullName evidence="2">Flagellar motor switch protein FliG C-terminal domain-containing protein</fullName>
    </recommendedName>
</protein>
<accession>A0A932HYQ9</accession>
<dbReference type="InterPro" id="IPR047055">
    <property type="entry name" value="MotA-like"/>
</dbReference>
<evidence type="ECO:0000313" key="4">
    <source>
        <dbReference type="Proteomes" id="UP000782312"/>
    </source>
</evidence>
<evidence type="ECO:0000259" key="2">
    <source>
        <dbReference type="Pfam" id="PF01706"/>
    </source>
</evidence>
<dbReference type="GO" id="GO:0009288">
    <property type="term" value="C:bacterial-type flagellum"/>
    <property type="evidence" value="ECO:0007669"/>
    <property type="project" value="InterPro"/>
</dbReference>
<dbReference type="GO" id="GO:0071978">
    <property type="term" value="P:bacterial-type flagellum-dependent swarming motility"/>
    <property type="evidence" value="ECO:0007669"/>
    <property type="project" value="InterPro"/>
</dbReference>
<evidence type="ECO:0000256" key="1">
    <source>
        <dbReference type="SAM" id="MobiDB-lite"/>
    </source>
</evidence>
<proteinExistence type="predicted"/>
<organism evidence="3 4">
    <name type="scientific">Tectimicrobiota bacterium</name>
    <dbReference type="NCBI Taxonomy" id="2528274"/>
    <lineage>
        <taxon>Bacteria</taxon>
        <taxon>Pseudomonadati</taxon>
        <taxon>Nitrospinota/Tectimicrobiota group</taxon>
        <taxon>Candidatus Tectimicrobiota</taxon>
    </lineage>
</organism>
<sequence>MMSGRRKRDWDEHGGDGERRSESRRERPDLGPLARMSGRALRRLIERVDMDTLSLALRYAEEALVQRVLRNVSARTAAALRVEMEDGPSAAPEDCVEAQQVLLDVAHDLEERGEISFEGPADDALPPLDRELERRIVAFSLAEAGAPDVIALVAGLSGRGREHGLVSLEPALERLPEGVLAAGLRMAVDQLAVEEIETVLGRQIDAAVYAMERNSEIAVEGALSIVEGEDQERTRQRLVAFLPEGEADFQRMPEVRLPPSAQAANDIIRASCDLAALARREGLGALEDRLEELPHPLLARGVRLALDGNDLDEIERMLRRRSRSRVERERRKLETLLEGILLLREGRDPAYIREALEGFLEEKA</sequence>
<dbReference type="PANTHER" id="PTHR30433">
    <property type="entry name" value="CHEMOTAXIS PROTEIN MOTA"/>
    <property type="match status" value="1"/>
</dbReference>
<dbReference type="EMBL" id="JACPUR010000019">
    <property type="protein sequence ID" value="MBI3127747.1"/>
    <property type="molecule type" value="Genomic_DNA"/>
</dbReference>
<name>A0A932HYQ9_UNCTE</name>
<feature type="region of interest" description="Disordered" evidence="1">
    <location>
        <begin position="1"/>
        <end position="33"/>
    </location>
</feature>
<dbReference type="PRINTS" id="PR00954">
    <property type="entry name" value="FLGMOTORFLIG"/>
</dbReference>
<feature type="domain" description="Flagellar motor switch protein FliG C-terminal" evidence="2">
    <location>
        <begin position="33"/>
        <end position="116"/>
    </location>
</feature>
<dbReference type="Pfam" id="PF01706">
    <property type="entry name" value="FliG_C"/>
    <property type="match status" value="1"/>
</dbReference>
<comment type="caution">
    <text evidence="3">The sequence shown here is derived from an EMBL/GenBank/DDBJ whole genome shotgun (WGS) entry which is preliminary data.</text>
</comment>
<reference evidence="3" key="1">
    <citation type="submission" date="2020-07" db="EMBL/GenBank/DDBJ databases">
        <title>Huge and variable diversity of episymbiotic CPR bacteria and DPANN archaea in groundwater ecosystems.</title>
        <authorList>
            <person name="He C.Y."/>
            <person name="Keren R."/>
            <person name="Whittaker M."/>
            <person name="Farag I.F."/>
            <person name="Doudna J."/>
            <person name="Cate J.H.D."/>
            <person name="Banfield J.F."/>
        </authorList>
    </citation>
    <scope>NUCLEOTIDE SEQUENCE</scope>
    <source>
        <strain evidence="3">NC_groundwater_763_Ag_S-0.2um_68_21</strain>
    </source>
</reference>
<dbReference type="Proteomes" id="UP000782312">
    <property type="component" value="Unassembled WGS sequence"/>
</dbReference>
<dbReference type="GO" id="GO:0003774">
    <property type="term" value="F:cytoskeletal motor activity"/>
    <property type="evidence" value="ECO:0007669"/>
    <property type="project" value="InterPro"/>
</dbReference>
<feature type="compositionally biased region" description="Basic and acidic residues" evidence="1">
    <location>
        <begin position="8"/>
        <end position="29"/>
    </location>
</feature>
<dbReference type="AlphaFoldDB" id="A0A932HYQ9"/>
<evidence type="ECO:0000313" key="3">
    <source>
        <dbReference type="EMBL" id="MBI3127747.1"/>
    </source>
</evidence>
<dbReference type="Gene3D" id="1.10.220.30">
    <property type="match status" value="1"/>
</dbReference>
<dbReference type="InterPro" id="IPR011002">
    <property type="entry name" value="FliG_a-hlx"/>
</dbReference>
<dbReference type="GO" id="GO:0006935">
    <property type="term" value="P:chemotaxis"/>
    <property type="evidence" value="ECO:0007669"/>
    <property type="project" value="InterPro"/>
</dbReference>
<dbReference type="InterPro" id="IPR000090">
    <property type="entry name" value="Flg_Motor_Flig"/>
</dbReference>
<gene>
    <name evidence="3" type="ORF">HYZ11_09105</name>
</gene>
<dbReference type="SUPFAM" id="SSF48029">
    <property type="entry name" value="FliG"/>
    <property type="match status" value="1"/>
</dbReference>
<dbReference type="InterPro" id="IPR023087">
    <property type="entry name" value="Flg_Motor_Flig_C"/>
</dbReference>
<dbReference type="GO" id="GO:0005886">
    <property type="term" value="C:plasma membrane"/>
    <property type="evidence" value="ECO:0007669"/>
    <property type="project" value="TreeGrafter"/>
</dbReference>